<comment type="caution">
    <text evidence="1">The sequence shown here is derived from an EMBL/GenBank/DDBJ whole genome shotgun (WGS) entry which is preliminary data.</text>
</comment>
<evidence type="ECO:0000313" key="1">
    <source>
        <dbReference type="EMBL" id="KKM14160.1"/>
    </source>
</evidence>
<name>A0A0F9KFV6_9ZZZZ</name>
<evidence type="ECO:0008006" key="2">
    <source>
        <dbReference type="Google" id="ProtNLM"/>
    </source>
</evidence>
<dbReference type="AlphaFoldDB" id="A0A0F9KFV6"/>
<gene>
    <name evidence="1" type="ORF">LCGC14_1708970</name>
</gene>
<reference evidence="1" key="1">
    <citation type="journal article" date="2015" name="Nature">
        <title>Complex archaea that bridge the gap between prokaryotes and eukaryotes.</title>
        <authorList>
            <person name="Spang A."/>
            <person name="Saw J.H."/>
            <person name="Jorgensen S.L."/>
            <person name="Zaremba-Niedzwiedzka K."/>
            <person name="Martijn J."/>
            <person name="Lind A.E."/>
            <person name="van Eijk R."/>
            <person name="Schleper C."/>
            <person name="Guy L."/>
            <person name="Ettema T.J."/>
        </authorList>
    </citation>
    <scope>NUCLEOTIDE SEQUENCE</scope>
</reference>
<organism evidence="1">
    <name type="scientific">marine sediment metagenome</name>
    <dbReference type="NCBI Taxonomy" id="412755"/>
    <lineage>
        <taxon>unclassified sequences</taxon>
        <taxon>metagenomes</taxon>
        <taxon>ecological metagenomes</taxon>
    </lineage>
</organism>
<feature type="non-terminal residue" evidence="1">
    <location>
        <position position="190"/>
    </location>
</feature>
<dbReference type="EMBL" id="LAZR01015216">
    <property type="protein sequence ID" value="KKM14160.1"/>
    <property type="molecule type" value="Genomic_DNA"/>
</dbReference>
<protein>
    <recommendedName>
        <fullName evidence="2">NERD domain-containing protein</fullName>
    </recommendedName>
</protein>
<proteinExistence type="predicted"/>
<accession>A0A0F9KFV6</accession>
<sequence length="190" mass="21606">MKELNIVRGDLKNKPESSKQLINFFESIKNELTGTLYIGYPIIGTSQGGFQIDALLLTKEKGLVIINIEEGADRSKDFVEIQDENYTKLSSKLLQHKNLTEKRNLAIEIKTMTYAPAWSDSNLVDEDYPCIINNVQLSNYIDSIESKNSDYFEKVLSVLQSITSIRKNKSRDYVKSETSKGARLKKLEDS</sequence>